<evidence type="ECO:0000256" key="1">
    <source>
        <dbReference type="SAM" id="MobiDB-lite"/>
    </source>
</evidence>
<dbReference type="EMBL" id="AP022822">
    <property type="protein sequence ID" value="BCA86509.1"/>
    <property type="molecule type" value="Genomic_DNA"/>
</dbReference>
<keyword evidence="3" id="KW-1185">Reference proteome</keyword>
<name>A0A679IDX5_9ENTE</name>
<dbReference type="RefSeq" id="WP_173103648.1">
    <property type="nucleotide sequence ID" value="NZ_AP022822.1"/>
</dbReference>
<protein>
    <submittedName>
        <fullName evidence="2">Uncharacterized protein</fullName>
    </submittedName>
</protein>
<proteinExistence type="predicted"/>
<accession>A0A679IDX5</accession>
<dbReference type="Proteomes" id="UP000502998">
    <property type="component" value="Chromosome"/>
</dbReference>
<evidence type="ECO:0000313" key="3">
    <source>
        <dbReference type="Proteomes" id="UP000502998"/>
    </source>
</evidence>
<organism evidence="2 3">
    <name type="scientific">Enterococcus saigonensis</name>
    <dbReference type="NCBI Taxonomy" id="1805431"/>
    <lineage>
        <taxon>Bacteria</taxon>
        <taxon>Bacillati</taxon>
        <taxon>Bacillota</taxon>
        <taxon>Bacilli</taxon>
        <taxon>Lactobacillales</taxon>
        <taxon>Enterococcaceae</taxon>
        <taxon>Enterococcus</taxon>
    </lineage>
</organism>
<gene>
    <name evidence="2" type="ORF">EsVE80_20320</name>
</gene>
<dbReference type="KEGG" id="esg:EsVE80_20320"/>
<dbReference type="AlphaFoldDB" id="A0A679IDX5"/>
<sequence length="69" mass="7968">MDEKEKQLADLAKEAKKDKTMEKIDEMEKELQLDDDNEKKDDQESKGLEKVLEDTPLPGANFRGPNQTF</sequence>
<feature type="compositionally biased region" description="Basic and acidic residues" evidence="1">
    <location>
        <begin position="1"/>
        <end position="53"/>
    </location>
</feature>
<feature type="region of interest" description="Disordered" evidence="1">
    <location>
        <begin position="1"/>
        <end position="69"/>
    </location>
</feature>
<evidence type="ECO:0000313" key="2">
    <source>
        <dbReference type="EMBL" id="BCA86509.1"/>
    </source>
</evidence>
<reference evidence="2 3" key="1">
    <citation type="submission" date="2020-02" db="EMBL/GenBank/DDBJ databases">
        <title>Characterization of vanA genotype vancomycin-resistant Enterococcus saigonensis VE80.</title>
        <authorList>
            <person name="Harada T."/>
            <person name="Motooka D."/>
            <person name="Nakamura S."/>
            <person name="Yamamoto Y."/>
            <person name="Kawahara R."/>
            <person name="Kawatsu K."/>
        </authorList>
    </citation>
    <scope>NUCLEOTIDE SEQUENCE [LARGE SCALE GENOMIC DNA]</scope>
    <source>
        <strain evidence="2 3">VE80</strain>
    </source>
</reference>